<evidence type="ECO:0000313" key="1">
    <source>
        <dbReference type="EMBL" id="CEJ66604.1"/>
    </source>
</evidence>
<comment type="caution">
    <text evidence="1">The sequence shown here is derived from an EMBL/GenBank/DDBJ whole genome shotgun (WGS) entry which is preliminary data.</text>
</comment>
<dbReference type="NCBIfam" id="NF033471">
    <property type="entry name" value="J25_fam_lasso"/>
    <property type="match status" value="1"/>
</dbReference>
<organism evidence="1">
    <name type="scientific">Citrobacter pasteurii</name>
    <dbReference type="NCBI Taxonomy" id="1563222"/>
    <lineage>
        <taxon>Bacteria</taxon>
        <taxon>Pseudomonadati</taxon>
        <taxon>Pseudomonadota</taxon>
        <taxon>Gammaproteobacteria</taxon>
        <taxon>Enterobacterales</taxon>
        <taxon>Enterobacteriaceae</taxon>
        <taxon>Citrobacter</taxon>
    </lineage>
</organism>
<dbReference type="EMBL" id="CDHL01000044">
    <property type="protein sequence ID" value="CEJ66604.1"/>
    <property type="molecule type" value="Genomic_DNA"/>
</dbReference>
<name>A0ABF7PH31_9ENTR</name>
<reference evidence="1" key="1">
    <citation type="submission" date="2014-11" db="EMBL/GenBank/DDBJ databases">
        <authorList>
            <person name="Mornico D."/>
        </authorList>
    </citation>
    <scope>NUCLEOTIDE SEQUENCE</scope>
    <source>
        <strain evidence="1">CIP 55.13</strain>
    </source>
</reference>
<dbReference type="RefSeq" id="WP_143329758.1">
    <property type="nucleotide sequence ID" value="NZ_CDHL01000044.1"/>
</dbReference>
<sequence>MKKQTFVPKKLVKVGKATELTKGGVGKIIEYFIGGGVGRYG</sequence>
<proteinExistence type="predicted"/>
<dbReference type="AlphaFoldDB" id="A0ABF7PH31"/>
<accession>A0ABF7PH31</accession>
<evidence type="ECO:0008006" key="2">
    <source>
        <dbReference type="Google" id="ProtNLM"/>
    </source>
</evidence>
<protein>
    <recommendedName>
        <fullName evidence="2">Bacteriocin</fullName>
    </recommendedName>
</protein>